<proteinExistence type="predicted"/>
<dbReference type="Pfam" id="PF13445">
    <property type="entry name" value="zf-RING_UBOX"/>
    <property type="match status" value="1"/>
</dbReference>
<dbReference type="SMART" id="SM00464">
    <property type="entry name" value="LON"/>
    <property type="match status" value="1"/>
</dbReference>
<evidence type="ECO:0000313" key="10">
    <source>
        <dbReference type="Proteomes" id="UP000327044"/>
    </source>
</evidence>
<dbReference type="PROSITE" id="PS00518">
    <property type="entry name" value="ZF_RING_1"/>
    <property type="match status" value="2"/>
</dbReference>
<reference evidence="8" key="1">
    <citation type="journal article" date="2016" name="Sci. Rep.">
        <title>Molecular characterization of firefly nuptial gifts: a multi-omics approach sheds light on postcopulatory sexual selection.</title>
        <authorList>
            <person name="Al-Wathiqui N."/>
            <person name="Fallon T.R."/>
            <person name="South A."/>
            <person name="Weng J.K."/>
            <person name="Lewis S.M."/>
        </authorList>
    </citation>
    <scope>NUCLEOTIDE SEQUENCE</scope>
</reference>
<dbReference type="InterPro" id="IPR013083">
    <property type="entry name" value="Znf_RING/FYVE/PHD"/>
</dbReference>
<organism evidence="8">
    <name type="scientific">Photinus pyralis</name>
    <name type="common">Common eastern firefly</name>
    <name type="synonym">Lampyris pyralis</name>
    <dbReference type="NCBI Taxonomy" id="7054"/>
    <lineage>
        <taxon>Eukaryota</taxon>
        <taxon>Metazoa</taxon>
        <taxon>Ecdysozoa</taxon>
        <taxon>Arthropoda</taxon>
        <taxon>Hexapoda</taxon>
        <taxon>Insecta</taxon>
        <taxon>Pterygota</taxon>
        <taxon>Neoptera</taxon>
        <taxon>Endopterygota</taxon>
        <taxon>Coleoptera</taxon>
        <taxon>Polyphaga</taxon>
        <taxon>Elateriformia</taxon>
        <taxon>Elateroidea</taxon>
        <taxon>Lampyridae</taxon>
        <taxon>Lampyrinae</taxon>
        <taxon>Photinus</taxon>
    </lineage>
</organism>
<evidence type="ECO:0008006" key="11">
    <source>
        <dbReference type="Google" id="ProtNLM"/>
    </source>
</evidence>
<dbReference type="SMART" id="SM00184">
    <property type="entry name" value="RING"/>
    <property type="match status" value="2"/>
</dbReference>
<dbReference type="InterPro" id="IPR046336">
    <property type="entry name" value="Lon_prtase_N_sf"/>
</dbReference>
<dbReference type="SUPFAM" id="SSF57850">
    <property type="entry name" value="RING/U-box"/>
    <property type="match status" value="2"/>
</dbReference>
<reference evidence="9" key="3">
    <citation type="submission" date="2019-08" db="EMBL/GenBank/DDBJ databases">
        <authorList>
            <consortium name="Photinus pyralis genome working group"/>
            <person name="Fallon T.R."/>
            <person name="Sander Lower S.E."/>
            <person name="Weng J.-K."/>
        </authorList>
    </citation>
    <scope>NUCLEOTIDE SEQUENCE</scope>
    <source>
        <strain evidence="9">1611_PpyrPB1</strain>
        <tissue evidence="9">Whole body</tissue>
    </source>
</reference>
<dbReference type="InterPro" id="IPR001841">
    <property type="entry name" value="Znf_RING"/>
</dbReference>
<dbReference type="FunCoup" id="A0A1Y1M0S2">
    <property type="interactions" value="432"/>
</dbReference>
<dbReference type="InterPro" id="IPR003111">
    <property type="entry name" value="Lon_prtase_N"/>
</dbReference>
<keyword evidence="1" id="KW-0479">Metal-binding</keyword>
<keyword evidence="2 4" id="KW-0863">Zinc-finger</keyword>
<feature type="domain" description="RING-type" evidence="6">
    <location>
        <begin position="73"/>
        <end position="109"/>
    </location>
</feature>
<evidence type="ECO:0000259" key="6">
    <source>
        <dbReference type="PROSITE" id="PS50089"/>
    </source>
</evidence>
<dbReference type="InParanoid" id="A0A1Y1M0S2"/>
<evidence type="ECO:0000256" key="4">
    <source>
        <dbReference type="PROSITE-ProRule" id="PRU00175"/>
    </source>
</evidence>
<dbReference type="OrthoDB" id="264917at2759"/>
<evidence type="ECO:0000313" key="8">
    <source>
        <dbReference type="EMBL" id="JAV77905.1"/>
    </source>
</evidence>
<evidence type="ECO:0000259" key="7">
    <source>
        <dbReference type="PROSITE" id="PS51787"/>
    </source>
</evidence>
<dbReference type="AlphaFoldDB" id="A0A1Y1M0S2"/>
<protein>
    <recommendedName>
        <fullName evidence="11">RING-type domain-containing protein</fullName>
    </recommendedName>
</protein>
<dbReference type="CDD" id="cd16514">
    <property type="entry name" value="RING-HC_LONFs_rpt2"/>
    <property type="match status" value="1"/>
</dbReference>
<name>A0A1Y1M0S2_PHOPY</name>
<dbReference type="EMBL" id="VVIM01000007">
    <property type="protein sequence ID" value="KAB0795985.1"/>
    <property type="molecule type" value="Genomic_DNA"/>
</dbReference>
<dbReference type="GO" id="GO:0008270">
    <property type="term" value="F:zinc ion binding"/>
    <property type="evidence" value="ECO:0007669"/>
    <property type="project" value="UniProtKB-KW"/>
</dbReference>
<feature type="region of interest" description="Disordered" evidence="5">
    <location>
        <begin position="486"/>
        <end position="508"/>
    </location>
</feature>
<dbReference type="Gene3D" id="2.30.130.40">
    <property type="entry name" value="LON domain-like"/>
    <property type="match status" value="1"/>
</dbReference>
<reference evidence="9 10" key="2">
    <citation type="journal article" date="2018" name="Elife">
        <title>Firefly genomes illuminate parallel origins of bioluminescence in beetles.</title>
        <authorList>
            <person name="Fallon T.R."/>
            <person name="Lower S.E."/>
            <person name="Chang C.H."/>
            <person name="Bessho-Uehara M."/>
            <person name="Martin G.J."/>
            <person name="Bewick A.J."/>
            <person name="Behringer M."/>
            <person name="Debat H.J."/>
            <person name="Wong I."/>
            <person name="Day J.C."/>
            <person name="Suvorov A."/>
            <person name="Silva C.J."/>
            <person name="Stanger-Hall K.F."/>
            <person name="Hall D.W."/>
            <person name="Schmitz R.J."/>
            <person name="Nelson D.R."/>
            <person name="Lewis S.M."/>
            <person name="Shigenobu S."/>
            <person name="Bybee S.M."/>
            <person name="Larracuente A.M."/>
            <person name="Oba Y."/>
            <person name="Weng J.K."/>
        </authorList>
    </citation>
    <scope>NUCLEOTIDE SEQUENCE [LARGE SCALE GENOMIC DNA]</scope>
    <source>
        <strain evidence="9">1611_PpyrPB1</strain>
        <tissue evidence="9">Whole body</tissue>
    </source>
</reference>
<dbReference type="Gene3D" id="3.30.40.10">
    <property type="entry name" value="Zinc/RING finger domain, C3HC4 (zinc finger)"/>
    <property type="match status" value="2"/>
</dbReference>
<evidence type="ECO:0000256" key="1">
    <source>
        <dbReference type="ARBA" id="ARBA00022723"/>
    </source>
</evidence>
<dbReference type="InterPro" id="IPR017907">
    <property type="entry name" value="Znf_RING_CS"/>
</dbReference>
<sequence length="508" mass="58584">MSKKSCLKKSVDHILRKYPELLNNYDPVDSGGGGRICRTGRILRKHMVKNEMKRTKKLPNLRVKRADAAFFTCPMCRNVLETPVTVTCGHTFCKDCLHIVHFGKCSECKTELGALLRTNILIQDIIEKLKKLEEEDFKIWTRLVPEPRYSLRSKCNGQHAKTLSEFENQHRDYNWNELSATDFECILCSQCLLDPVTTTCGHTFCRECLTRVLDHGLACPLCMHPLKSSEQFRGENLILSQALRSLASDEWQERLSINRQVLDKLEKNNQIPIFICTSAFPKVACPLFVYEPRYRLLARRCLQSSTKRFGMAAKTNDGDKFAWFGTMLEIRDCVYLSNGTSILTTIGLRRFRVVSRGEQDGYDTAVVQYISDRIVSSEQLPELRHLHERVHCKTIRWLTTLKSRLLDEIERYIGHMPALEENWTTLPDGPSWTWWLVAILPLSLQLRVGFLGGTSLEKRLLAIEKMLDHLKIRMKAVERQSFNCDSNEMSTESCSHTERSVAIHHQDD</sequence>
<evidence type="ECO:0000313" key="9">
    <source>
        <dbReference type="EMBL" id="KAB0795985.1"/>
    </source>
</evidence>
<evidence type="ECO:0000256" key="3">
    <source>
        <dbReference type="ARBA" id="ARBA00022833"/>
    </source>
</evidence>
<feature type="domain" description="Lon N-terminal" evidence="7">
    <location>
        <begin position="259"/>
        <end position="471"/>
    </location>
</feature>
<dbReference type="Pfam" id="PF02190">
    <property type="entry name" value="LON_substr_bdg"/>
    <property type="match status" value="1"/>
</dbReference>
<evidence type="ECO:0000256" key="2">
    <source>
        <dbReference type="ARBA" id="ARBA00022771"/>
    </source>
</evidence>
<evidence type="ECO:0000256" key="5">
    <source>
        <dbReference type="SAM" id="MobiDB-lite"/>
    </source>
</evidence>
<feature type="domain" description="RING-type" evidence="6">
    <location>
        <begin position="185"/>
        <end position="222"/>
    </location>
</feature>
<dbReference type="SUPFAM" id="SSF88697">
    <property type="entry name" value="PUA domain-like"/>
    <property type="match status" value="1"/>
</dbReference>
<dbReference type="PROSITE" id="PS50089">
    <property type="entry name" value="ZF_RING_2"/>
    <property type="match status" value="2"/>
</dbReference>
<gene>
    <name evidence="9" type="ORF">PPYR_10046</name>
</gene>
<dbReference type="InterPro" id="IPR027370">
    <property type="entry name" value="Znf-RING_euk"/>
</dbReference>
<dbReference type="Proteomes" id="UP000327044">
    <property type="component" value="Unassembled WGS sequence"/>
</dbReference>
<accession>A0A1Y1M0S2</accession>
<dbReference type="EMBL" id="GEZM01045127">
    <property type="protein sequence ID" value="JAV77905.1"/>
    <property type="molecule type" value="Transcribed_RNA"/>
</dbReference>
<keyword evidence="10" id="KW-1185">Reference proteome</keyword>
<dbReference type="Pfam" id="PF13923">
    <property type="entry name" value="zf-C3HC4_2"/>
    <property type="match status" value="1"/>
</dbReference>
<dbReference type="InterPro" id="IPR015947">
    <property type="entry name" value="PUA-like_sf"/>
</dbReference>
<dbReference type="PANTHER" id="PTHR23327">
    <property type="entry name" value="RING FINGER PROTEIN 127"/>
    <property type="match status" value="1"/>
</dbReference>
<feature type="compositionally biased region" description="Basic and acidic residues" evidence="5">
    <location>
        <begin position="495"/>
        <end position="508"/>
    </location>
</feature>
<dbReference type="PROSITE" id="PS51787">
    <property type="entry name" value="LON_N"/>
    <property type="match status" value="1"/>
</dbReference>
<keyword evidence="3" id="KW-0862">Zinc</keyword>
<dbReference type="PANTHER" id="PTHR23327:SF42">
    <property type="entry name" value="LON PEPTIDASE N-TERMINAL DOMAIN AND RING FINGER PROTEIN C14F5.10C"/>
    <property type="match status" value="1"/>
</dbReference>